<proteinExistence type="predicted"/>
<dbReference type="EMBL" id="JAUOES010000011">
    <property type="protein sequence ID" value="MDT3280921.1"/>
    <property type="molecule type" value="Genomic_DNA"/>
</dbReference>
<sequence>MSIQMPLGLAVLALDGVSLNLLSFKGFALTLTTFAASFGVLVIFWLLQRRAKRLEAMPS</sequence>
<keyword evidence="1" id="KW-1133">Transmembrane helix</keyword>
<dbReference type="Proteomes" id="UP001249505">
    <property type="component" value="Unassembled WGS sequence"/>
</dbReference>
<organism evidence="2 3">
    <name type="scientific">Shewanella scandinavica</name>
    <dbReference type="NCBI Taxonomy" id="3063538"/>
    <lineage>
        <taxon>Bacteria</taxon>
        <taxon>Pseudomonadati</taxon>
        <taxon>Pseudomonadota</taxon>
        <taxon>Gammaproteobacteria</taxon>
        <taxon>Alteromonadales</taxon>
        <taxon>Shewanellaceae</taxon>
        <taxon>Shewanella</taxon>
    </lineage>
</organism>
<reference evidence="2 3" key="1">
    <citation type="submission" date="2023-07" db="EMBL/GenBank/DDBJ databases">
        <title>Novel Shewanella species isolated from Baltic Sea sediments.</title>
        <authorList>
            <person name="Martin-Rodriguez A.J."/>
        </authorList>
    </citation>
    <scope>NUCLEOTIDE SEQUENCE [LARGE SCALE GENOMIC DNA]</scope>
    <source>
        <strain evidence="2 3">SP2S1-2</strain>
    </source>
</reference>
<keyword evidence="3" id="KW-1185">Reference proteome</keyword>
<name>A0ABU3FZZ3_9GAMM</name>
<comment type="caution">
    <text evidence="2">The sequence shown here is derived from an EMBL/GenBank/DDBJ whole genome shotgun (WGS) entry which is preliminary data.</text>
</comment>
<protein>
    <submittedName>
        <fullName evidence="2">Uncharacterized protein</fullName>
    </submittedName>
</protein>
<evidence type="ECO:0000313" key="3">
    <source>
        <dbReference type="Proteomes" id="UP001249505"/>
    </source>
</evidence>
<gene>
    <name evidence="2" type="ORF">Q4Q50_11545</name>
</gene>
<keyword evidence="1" id="KW-0812">Transmembrane</keyword>
<feature type="transmembrane region" description="Helical" evidence="1">
    <location>
        <begin position="28"/>
        <end position="47"/>
    </location>
</feature>
<keyword evidence="1" id="KW-0472">Membrane</keyword>
<evidence type="ECO:0000256" key="1">
    <source>
        <dbReference type="SAM" id="Phobius"/>
    </source>
</evidence>
<accession>A0ABU3FZZ3</accession>
<evidence type="ECO:0000313" key="2">
    <source>
        <dbReference type="EMBL" id="MDT3280921.1"/>
    </source>
</evidence>